<dbReference type="PANTHER" id="PTHR21139:SF42">
    <property type="entry name" value="TRIOSEPHOSPHATE ISOMERASE"/>
    <property type="match status" value="1"/>
</dbReference>
<dbReference type="EC" id="5.3.1.1" evidence="3"/>
<keyword evidence="2 3" id="KW-0413">Isomerase</keyword>
<dbReference type="PANTHER" id="PTHR21139">
    <property type="entry name" value="TRIOSEPHOSPHATE ISOMERASE"/>
    <property type="match status" value="1"/>
</dbReference>
<dbReference type="GO" id="GO:0019563">
    <property type="term" value="P:glycerol catabolic process"/>
    <property type="evidence" value="ECO:0007669"/>
    <property type="project" value="TreeGrafter"/>
</dbReference>
<evidence type="ECO:0000256" key="3">
    <source>
        <dbReference type="RuleBase" id="RU363013"/>
    </source>
</evidence>
<keyword evidence="3" id="KW-0312">Gluconeogenesis</keyword>
<dbReference type="GO" id="GO:0005829">
    <property type="term" value="C:cytosol"/>
    <property type="evidence" value="ECO:0007669"/>
    <property type="project" value="TreeGrafter"/>
</dbReference>
<protein>
    <recommendedName>
        <fullName evidence="3">Triosephosphate isomerase</fullName>
        <ecNumber evidence="3">5.3.1.1</ecNumber>
    </recommendedName>
</protein>
<evidence type="ECO:0000313" key="4">
    <source>
        <dbReference type="EMBL" id="NMB70015.1"/>
    </source>
</evidence>
<comment type="subunit">
    <text evidence="3">Homodimer.</text>
</comment>
<evidence type="ECO:0000256" key="2">
    <source>
        <dbReference type="ARBA" id="ARBA00023235"/>
    </source>
</evidence>
<reference evidence="4 5" key="1">
    <citation type="journal article" date="2020" name="Biotechnol. Biofuels">
        <title>New insights from the biogas microbiome by comprehensive genome-resolved metagenomics of nearly 1600 species originating from multiple anaerobic digesters.</title>
        <authorList>
            <person name="Campanaro S."/>
            <person name="Treu L."/>
            <person name="Rodriguez-R L.M."/>
            <person name="Kovalovszki A."/>
            <person name="Ziels R.M."/>
            <person name="Maus I."/>
            <person name="Zhu X."/>
            <person name="Kougias P.G."/>
            <person name="Basile A."/>
            <person name="Luo G."/>
            <person name="Schluter A."/>
            <person name="Konstantinidis K.T."/>
            <person name="Angelidaki I."/>
        </authorList>
    </citation>
    <scope>NUCLEOTIDE SEQUENCE [LARGE SCALE GENOMIC DNA]</scope>
    <source>
        <strain evidence="4">AS27yjCOA_165</strain>
    </source>
</reference>
<comment type="pathway">
    <text evidence="3">Carbohydrate degradation; glycolysis; D-glyceraldehyde 3-phosphate from glycerone phosphate: step 1/1.</text>
</comment>
<dbReference type="SUPFAM" id="SSF51351">
    <property type="entry name" value="Triosephosphate isomerase (TIM)"/>
    <property type="match status" value="1"/>
</dbReference>
<comment type="caution">
    <text evidence="4">The sequence shown here is derived from an EMBL/GenBank/DDBJ whole genome shotgun (WGS) entry which is preliminary data.</text>
</comment>
<organism evidence="4 5">
    <name type="scientific">candidate division WWE3 bacterium</name>
    <dbReference type="NCBI Taxonomy" id="2053526"/>
    <lineage>
        <taxon>Bacteria</taxon>
        <taxon>Katanobacteria</taxon>
    </lineage>
</organism>
<dbReference type="InterPro" id="IPR000652">
    <property type="entry name" value="Triosephosphate_isomerase"/>
</dbReference>
<dbReference type="GO" id="GO:0046166">
    <property type="term" value="P:glyceraldehyde-3-phosphate biosynthetic process"/>
    <property type="evidence" value="ECO:0007669"/>
    <property type="project" value="TreeGrafter"/>
</dbReference>
<dbReference type="UniPathway" id="UPA00138"/>
<dbReference type="AlphaFoldDB" id="A0A7X9DKT0"/>
<evidence type="ECO:0000313" key="5">
    <source>
        <dbReference type="Proteomes" id="UP000526033"/>
    </source>
</evidence>
<dbReference type="Gene3D" id="3.20.20.70">
    <property type="entry name" value="Aldolase class I"/>
    <property type="match status" value="1"/>
</dbReference>
<dbReference type="EMBL" id="JAAZNL010000021">
    <property type="protein sequence ID" value="NMB70015.1"/>
    <property type="molecule type" value="Genomic_DNA"/>
</dbReference>
<dbReference type="InterPro" id="IPR035990">
    <property type="entry name" value="TIM_sf"/>
</dbReference>
<dbReference type="InterPro" id="IPR013785">
    <property type="entry name" value="Aldolase_TIM"/>
</dbReference>
<dbReference type="GO" id="GO:0006096">
    <property type="term" value="P:glycolytic process"/>
    <property type="evidence" value="ECO:0007669"/>
    <property type="project" value="UniProtKB-UniPathway"/>
</dbReference>
<dbReference type="GO" id="GO:0004807">
    <property type="term" value="F:triose-phosphate isomerase activity"/>
    <property type="evidence" value="ECO:0007669"/>
    <property type="project" value="UniProtKB-EC"/>
</dbReference>
<evidence type="ECO:0000256" key="1">
    <source>
        <dbReference type="ARBA" id="ARBA00007422"/>
    </source>
</evidence>
<accession>A0A7X9DKT0</accession>
<dbReference type="PROSITE" id="PS51440">
    <property type="entry name" value="TIM_2"/>
    <property type="match status" value="1"/>
</dbReference>
<name>A0A7X9DKT0_UNCKA</name>
<gene>
    <name evidence="4" type="ORF">GYA27_02330</name>
</gene>
<dbReference type="Proteomes" id="UP000526033">
    <property type="component" value="Unassembled WGS sequence"/>
</dbReference>
<keyword evidence="3" id="KW-0963">Cytoplasm</keyword>
<dbReference type="UniPathway" id="UPA00109">
    <property type="reaction ID" value="UER00189"/>
</dbReference>
<comment type="subcellular location">
    <subcellularLocation>
        <location evidence="3">Cytoplasm</location>
    </subcellularLocation>
</comment>
<dbReference type="CDD" id="cd00311">
    <property type="entry name" value="TIM"/>
    <property type="match status" value="1"/>
</dbReference>
<dbReference type="GO" id="GO:0006094">
    <property type="term" value="P:gluconeogenesis"/>
    <property type="evidence" value="ECO:0007669"/>
    <property type="project" value="UniProtKB-UniPathway"/>
</dbReference>
<keyword evidence="3" id="KW-0324">Glycolysis</keyword>
<comment type="similarity">
    <text evidence="1 3">Belongs to the triosephosphate isomerase family.</text>
</comment>
<proteinExistence type="inferred from homology"/>
<dbReference type="Pfam" id="PF00121">
    <property type="entry name" value="TIM"/>
    <property type="match status" value="1"/>
</dbReference>
<comment type="catalytic activity">
    <reaction evidence="3">
        <text>D-glyceraldehyde 3-phosphate = dihydroxyacetone phosphate</text>
        <dbReference type="Rhea" id="RHEA:18585"/>
        <dbReference type="ChEBI" id="CHEBI:57642"/>
        <dbReference type="ChEBI" id="CHEBI:59776"/>
        <dbReference type="EC" id="5.3.1.1"/>
    </reaction>
</comment>
<sequence length="218" mass="24484">MEYIIANWKMNMDSQKIKAWFDVFNKADSAIFTDKTIVIAPSFPYLEETKEFIKTPNTFLGAQDVDLFEKGAHTGATGVFQIKEFCKYIIVGHSERKETAEITLKKRDLCLENQIVPIVCFIEAHEATNMAVGNSIIVWEDPQNISVNGVYRAKNSAEIDETINKIKKNIPEHTLLVYGGSVNRDNIGDLAKNSNINGVLIGNASLDPQHFLYIIENA</sequence>
<comment type="pathway">
    <text evidence="3">Carbohydrate biosynthesis; gluconeogenesis.</text>
</comment>